<proteinExistence type="predicted"/>
<dbReference type="SMART" id="SM00267">
    <property type="entry name" value="GGDEF"/>
    <property type="match status" value="1"/>
</dbReference>
<feature type="transmembrane region" description="Helical" evidence="1">
    <location>
        <begin position="91"/>
        <end position="110"/>
    </location>
</feature>
<dbReference type="PANTHER" id="PTHR45138">
    <property type="entry name" value="REGULATORY COMPONENTS OF SENSORY TRANSDUCTION SYSTEM"/>
    <property type="match status" value="1"/>
</dbReference>
<comment type="caution">
    <text evidence="3">The sequence shown here is derived from an EMBL/GenBank/DDBJ whole genome shotgun (WGS) entry which is preliminary data.</text>
</comment>
<evidence type="ECO:0000313" key="3">
    <source>
        <dbReference type="EMBL" id="TYQ03170.1"/>
    </source>
</evidence>
<dbReference type="PROSITE" id="PS50887">
    <property type="entry name" value="GGDEF"/>
    <property type="match status" value="1"/>
</dbReference>
<dbReference type="InterPro" id="IPR000160">
    <property type="entry name" value="GGDEF_dom"/>
</dbReference>
<dbReference type="PANTHER" id="PTHR45138:SF9">
    <property type="entry name" value="DIGUANYLATE CYCLASE DGCM-RELATED"/>
    <property type="match status" value="1"/>
</dbReference>
<dbReference type="GO" id="GO:0052621">
    <property type="term" value="F:diguanylate cyclase activity"/>
    <property type="evidence" value="ECO:0007669"/>
    <property type="project" value="TreeGrafter"/>
</dbReference>
<dbReference type="InterPro" id="IPR029787">
    <property type="entry name" value="Nucleotide_cyclase"/>
</dbReference>
<dbReference type="Gene3D" id="3.30.70.270">
    <property type="match status" value="1"/>
</dbReference>
<keyword evidence="1" id="KW-1133">Transmembrane helix</keyword>
<protein>
    <submittedName>
        <fullName evidence="3">Diguanylate cyclase (GGDEF)-like protein</fullName>
    </submittedName>
</protein>
<sequence length="366" mass="39971">MNPIREVVERWLAMPDQFDRFTRLLRGNGFLKTARILIGLMVFSMGVTVVGKRLGTASDQVSSIPLDLMIGVLALIGGLAYPVFTTTRNRSLQFVIASDVSIAIIVLTEADLDQRLLGSLVFGLMGTYIAFFHNMRAHLVHLLFSITIVVAACCGVFTEEPTTFFDTFGRILFAVSVISVVPFLTQIALILLSNDAQGSELDPLTDLLNRRGLARRTAELIRSKSGIGQSLLVVVIDIDNFKQFNDTFGHDVGDRVIIRTANRLTAWARADAAIARVGGDEFIVVQIMPLSDVGDLISRIHPAMNTPIVEPRSTTSIGIAIHNGSWLDSDAEEAGIDALHRLADSAMYESKRLGGNHVHTIVMTSP</sequence>
<dbReference type="NCBIfam" id="TIGR00254">
    <property type="entry name" value="GGDEF"/>
    <property type="match status" value="1"/>
</dbReference>
<feature type="transmembrane region" description="Helical" evidence="1">
    <location>
        <begin position="139"/>
        <end position="158"/>
    </location>
</feature>
<keyword evidence="1" id="KW-0472">Membrane</keyword>
<dbReference type="AlphaFoldDB" id="A0A652YMS4"/>
<keyword evidence="1" id="KW-0812">Transmembrane</keyword>
<evidence type="ECO:0000256" key="1">
    <source>
        <dbReference type="SAM" id="Phobius"/>
    </source>
</evidence>
<gene>
    <name evidence="3" type="ORF">FNL38_105320</name>
</gene>
<feature type="domain" description="GGDEF" evidence="2">
    <location>
        <begin position="229"/>
        <end position="363"/>
    </location>
</feature>
<organism evidence="3">
    <name type="scientific">Nocardia globerula</name>
    <dbReference type="NCBI Taxonomy" id="1818"/>
    <lineage>
        <taxon>Bacteria</taxon>
        <taxon>Bacillati</taxon>
        <taxon>Actinomycetota</taxon>
        <taxon>Actinomycetes</taxon>
        <taxon>Mycobacteriales</taxon>
        <taxon>Nocardiaceae</taxon>
        <taxon>Nocardia</taxon>
    </lineage>
</organism>
<reference evidence="3" key="1">
    <citation type="submission" date="2019-07" db="EMBL/GenBank/DDBJ databases">
        <title>Genomic Encyclopedia of Type Strains, Phase IV (KMG-IV): sequencing the most valuable type-strain genomes for metagenomic binning, comparative biology and taxonomic classification.</title>
        <authorList>
            <person name="Goeker M."/>
        </authorList>
    </citation>
    <scope>NUCLEOTIDE SEQUENCE</scope>
    <source>
        <strain evidence="3">DSM 44596</strain>
    </source>
</reference>
<dbReference type="InterPro" id="IPR050469">
    <property type="entry name" value="Diguanylate_Cyclase"/>
</dbReference>
<name>A0A652YMS4_NOCGL</name>
<feature type="transmembrane region" description="Helical" evidence="1">
    <location>
        <begin position="63"/>
        <end position="84"/>
    </location>
</feature>
<dbReference type="SUPFAM" id="SSF55073">
    <property type="entry name" value="Nucleotide cyclase"/>
    <property type="match status" value="1"/>
</dbReference>
<dbReference type="Pfam" id="PF00990">
    <property type="entry name" value="GGDEF"/>
    <property type="match status" value="1"/>
</dbReference>
<accession>A0A652YMS4</accession>
<dbReference type="InterPro" id="IPR043128">
    <property type="entry name" value="Rev_trsase/Diguanyl_cyclase"/>
</dbReference>
<feature type="transmembrane region" description="Helical" evidence="1">
    <location>
        <begin position="170"/>
        <end position="192"/>
    </location>
</feature>
<feature type="transmembrane region" description="Helical" evidence="1">
    <location>
        <begin position="33"/>
        <end position="51"/>
    </location>
</feature>
<dbReference type="CDD" id="cd01949">
    <property type="entry name" value="GGDEF"/>
    <property type="match status" value="1"/>
</dbReference>
<feature type="transmembrane region" description="Helical" evidence="1">
    <location>
        <begin position="116"/>
        <end position="132"/>
    </location>
</feature>
<dbReference type="EMBL" id="VNIQ01000005">
    <property type="protein sequence ID" value="TYQ03170.1"/>
    <property type="molecule type" value="Genomic_DNA"/>
</dbReference>
<evidence type="ECO:0000259" key="2">
    <source>
        <dbReference type="PROSITE" id="PS50887"/>
    </source>
</evidence>